<dbReference type="InterPro" id="IPR051075">
    <property type="entry name" value="SCF_subunit_WD-repeat"/>
</dbReference>
<evidence type="ECO:0000256" key="2">
    <source>
        <dbReference type="ARBA" id="ARBA00022737"/>
    </source>
</evidence>
<evidence type="ECO:0000256" key="1">
    <source>
        <dbReference type="ARBA" id="ARBA00022574"/>
    </source>
</evidence>
<feature type="repeat" description="WD" evidence="4">
    <location>
        <begin position="516"/>
        <end position="546"/>
    </location>
</feature>
<name>A0A9N9DW70_9GLOM</name>
<evidence type="ECO:0000313" key="7">
    <source>
        <dbReference type="EMBL" id="CAG8650275.1"/>
    </source>
</evidence>
<dbReference type="PROSITE" id="PS50082">
    <property type="entry name" value="WD_REPEATS_2"/>
    <property type="match status" value="7"/>
</dbReference>
<dbReference type="OrthoDB" id="5580488at2759"/>
<keyword evidence="8" id="KW-1185">Reference proteome</keyword>
<dbReference type="SMART" id="SM00320">
    <property type="entry name" value="WD40"/>
    <property type="match status" value="7"/>
</dbReference>
<organism evidence="7 8">
    <name type="scientific">Acaulospora morrowiae</name>
    <dbReference type="NCBI Taxonomy" id="94023"/>
    <lineage>
        <taxon>Eukaryota</taxon>
        <taxon>Fungi</taxon>
        <taxon>Fungi incertae sedis</taxon>
        <taxon>Mucoromycota</taxon>
        <taxon>Glomeromycotina</taxon>
        <taxon>Glomeromycetes</taxon>
        <taxon>Diversisporales</taxon>
        <taxon>Acaulosporaceae</taxon>
        <taxon>Acaulospora</taxon>
    </lineage>
</organism>
<dbReference type="PRINTS" id="PR00320">
    <property type="entry name" value="GPROTEINBRPT"/>
</dbReference>
<dbReference type="PANTHER" id="PTHR19872:SF9">
    <property type="entry name" value="UBIQUITIN-BINDING SDF UBIQUITIN LIGASE COMPLEX SUBUNIT"/>
    <property type="match status" value="1"/>
</dbReference>
<dbReference type="CDD" id="cd00200">
    <property type="entry name" value="WD40"/>
    <property type="match status" value="1"/>
</dbReference>
<evidence type="ECO:0000256" key="5">
    <source>
        <dbReference type="SAM" id="MobiDB-lite"/>
    </source>
</evidence>
<evidence type="ECO:0000313" key="8">
    <source>
        <dbReference type="Proteomes" id="UP000789342"/>
    </source>
</evidence>
<dbReference type="FunFam" id="2.130.10.10:FF:000715">
    <property type="entry name" value="F-box protein MET30"/>
    <property type="match status" value="1"/>
</dbReference>
<feature type="repeat" description="WD" evidence="4">
    <location>
        <begin position="289"/>
        <end position="330"/>
    </location>
</feature>
<dbReference type="Proteomes" id="UP000789342">
    <property type="component" value="Unassembled WGS sequence"/>
</dbReference>
<feature type="repeat" description="WD" evidence="4">
    <location>
        <begin position="331"/>
        <end position="370"/>
    </location>
</feature>
<evidence type="ECO:0000259" key="6">
    <source>
        <dbReference type="PROSITE" id="PS50181"/>
    </source>
</evidence>
<proteinExistence type="predicted"/>
<dbReference type="Pfam" id="PF00400">
    <property type="entry name" value="WD40"/>
    <property type="match status" value="6"/>
</dbReference>
<evidence type="ECO:0000256" key="4">
    <source>
        <dbReference type="PROSITE-ProRule" id="PRU00221"/>
    </source>
</evidence>
<dbReference type="PANTHER" id="PTHR19872">
    <property type="entry name" value="UBIQUITIN LIGASE SPECIFICITY FACTOR/HREP PROTEIN"/>
    <property type="match status" value="1"/>
</dbReference>
<dbReference type="InterPro" id="IPR019775">
    <property type="entry name" value="WD40_repeat_CS"/>
</dbReference>
<reference evidence="7" key="1">
    <citation type="submission" date="2021-06" db="EMBL/GenBank/DDBJ databases">
        <authorList>
            <person name="Kallberg Y."/>
            <person name="Tangrot J."/>
            <person name="Rosling A."/>
        </authorList>
    </citation>
    <scope>NUCLEOTIDE SEQUENCE</scope>
    <source>
        <strain evidence="7">CL551</strain>
    </source>
</reference>
<dbReference type="InterPro" id="IPR020472">
    <property type="entry name" value="WD40_PAC1"/>
</dbReference>
<dbReference type="InterPro" id="IPR001810">
    <property type="entry name" value="F-box_dom"/>
</dbReference>
<dbReference type="InterPro" id="IPR011047">
    <property type="entry name" value="Quinoprotein_ADH-like_sf"/>
</dbReference>
<feature type="region of interest" description="Disordered" evidence="5">
    <location>
        <begin position="198"/>
        <end position="231"/>
    </location>
</feature>
<dbReference type="Gene3D" id="1.20.1280.50">
    <property type="match status" value="1"/>
</dbReference>
<dbReference type="InterPro" id="IPR015943">
    <property type="entry name" value="WD40/YVTN_repeat-like_dom_sf"/>
</dbReference>
<feature type="repeat" description="WD" evidence="4">
    <location>
        <begin position="557"/>
        <end position="590"/>
    </location>
</feature>
<comment type="caution">
    <text evidence="7">The sequence shown here is derived from an EMBL/GenBank/DDBJ whole genome shotgun (WGS) entry which is preliminary data.</text>
</comment>
<keyword evidence="1 4" id="KW-0853">WD repeat</keyword>
<dbReference type="PROSITE" id="PS50294">
    <property type="entry name" value="WD_REPEATS_REGION"/>
    <property type="match status" value="6"/>
</dbReference>
<dbReference type="PROSITE" id="PS00678">
    <property type="entry name" value="WD_REPEATS_1"/>
    <property type="match status" value="5"/>
</dbReference>
<keyword evidence="3" id="KW-0833">Ubl conjugation pathway</keyword>
<dbReference type="CDD" id="cd22147">
    <property type="entry name" value="F-box_SpPof1-like"/>
    <property type="match status" value="1"/>
</dbReference>
<dbReference type="InterPro" id="IPR001680">
    <property type="entry name" value="WD40_rpt"/>
</dbReference>
<dbReference type="PROSITE" id="PS50181">
    <property type="entry name" value="FBOX"/>
    <property type="match status" value="1"/>
</dbReference>
<dbReference type="SUPFAM" id="SSF81383">
    <property type="entry name" value="F-box domain"/>
    <property type="match status" value="1"/>
</dbReference>
<dbReference type="Pfam" id="PF12937">
    <property type="entry name" value="F-box-like"/>
    <property type="match status" value="1"/>
</dbReference>
<keyword evidence="2" id="KW-0677">Repeat</keyword>
<dbReference type="InterPro" id="IPR036047">
    <property type="entry name" value="F-box-like_dom_sf"/>
</dbReference>
<feature type="domain" description="F-box" evidence="6">
    <location>
        <begin position="113"/>
        <end position="159"/>
    </location>
</feature>
<dbReference type="SUPFAM" id="SSF50998">
    <property type="entry name" value="Quinoprotein alcohol dehydrogenase-like"/>
    <property type="match status" value="1"/>
</dbReference>
<dbReference type="AlphaFoldDB" id="A0A9N9DW70"/>
<dbReference type="Gene3D" id="2.130.10.10">
    <property type="entry name" value="YVTN repeat-like/Quinoprotein amine dehydrogenase"/>
    <property type="match status" value="3"/>
</dbReference>
<feature type="repeat" description="WD" evidence="4">
    <location>
        <begin position="371"/>
        <end position="404"/>
    </location>
</feature>
<dbReference type="EMBL" id="CAJVPV010010342">
    <property type="protein sequence ID" value="CAG8650275.1"/>
    <property type="molecule type" value="Genomic_DNA"/>
</dbReference>
<feature type="repeat" description="WD" evidence="4">
    <location>
        <begin position="493"/>
        <end position="515"/>
    </location>
</feature>
<protein>
    <submittedName>
        <fullName evidence="7">15374_t:CDS:1</fullName>
    </submittedName>
</protein>
<evidence type="ECO:0000256" key="3">
    <source>
        <dbReference type="ARBA" id="ARBA00022786"/>
    </source>
</evidence>
<gene>
    <name evidence="7" type="ORF">AMORRO_LOCUS9932</name>
</gene>
<accession>A0A9N9DW70</accession>
<dbReference type="SMART" id="SM00256">
    <property type="entry name" value="FBOX"/>
    <property type="match status" value="1"/>
</dbReference>
<sequence length="590" mass="67421">MQEENLLNNQLNLLSFQDNTTDLKEKKSLKYYCYRHRPDLQKARKGQEPTMEELYKQAERLPEEQKEAIKHIWSYFSAASSSNRNLILQGILNQCCLPQLSFLSHNLRGLIRIDFISTLPIELAFHVLSYLDAISLCRAAQVSKLWRKLADNDFIWHQLCAQHINKKCVKCGWGLPSLFERGFSRERSFAPLSCYTPDRPRSLPSSPPSSPSTTSPSTPNASGYDSQDEFREPVRTRASYNRSTTFLPDMLSSQIVPENHQTQSWKQVYAERQVVERNWRKCRCRTRVLKGHSDGVMCLQYDDCNNILITGSYDTTVRVWNIDSGEVIRVFTGHTRCVRALQFDGKKLITCSMDHTLRVWNFHTGKCLRVLEGHTDGVLSLHFDDNILVSGSADNNIKVWNIHTCECFTLVGHQEWVNRVVIYKKTKLFSCSDDHTIRVWDLKSRVCTRVIEGHNAPIQCIQPAYSLMASINKKDLDKIQDPMKEDPEPHPVIISGALDNIIKIWSIQTGECLRTLFGHEDGVWSLAVDKLRLVSVSQDHTVKIWDKDSADGCLHTLHGHCGAVNCVALGETKIITGGEDAEIRIWDFKA</sequence>
<dbReference type="PROSITE" id="PS50231">
    <property type="entry name" value="RICIN_B_LECTIN"/>
    <property type="match status" value="1"/>
</dbReference>
<feature type="repeat" description="WD" evidence="4">
    <location>
        <begin position="410"/>
        <end position="450"/>
    </location>
</feature>